<sequence>MGLTIPTWLQKYKMYKPGSAFFHSDSSLLSLSLSAQPRSVLRPPCSAHRMRIRWAHGANLANFVLRPHPGEICPVLFQVAV</sequence>
<name>A0A401T7U6_CHIPU</name>
<dbReference type="Proteomes" id="UP000287033">
    <property type="component" value="Unassembled WGS sequence"/>
</dbReference>
<protein>
    <submittedName>
        <fullName evidence="1">Uncharacterized protein</fullName>
    </submittedName>
</protein>
<gene>
    <name evidence="1" type="ORF">chiPu_0017224</name>
</gene>
<proteinExistence type="predicted"/>
<keyword evidence="2" id="KW-1185">Reference proteome</keyword>
<dbReference type="AlphaFoldDB" id="A0A401T7U6"/>
<dbReference type="EMBL" id="BEZZ01001235">
    <property type="protein sequence ID" value="GCC38708.1"/>
    <property type="molecule type" value="Genomic_DNA"/>
</dbReference>
<evidence type="ECO:0000313" key="2">
    <source>
        <dbReference type="Proteomes" id="UP000287033"/>
    </source>
</evidence>
<comment type="caution">
    <text evidence="1">The sequence shown here is derived from an EMBL/GenBank/DDBJ whole genome shotgun (WGS) entry which is preliminary data.</text>
</comment>
<reference evidence="1 2" key="1">
    <citation type="journal article" date="2018" name="Nat. Ecol. Evol.">
        <title>Shark genomes provide insights into elasmobranch evolution and the origin of vertebrates.</title>
        <authorList>
            <person name="Hara Y"/>
            <person name="Yamaguchi K"/>
            <person name="Onimaru K"/>
            <person name="Kadota M"/>
            <person name="Koyanagi M"/>
            <person name="Keeley SD"/>
            <person name="Tatsumi K"/>
            <person name="Tanaka K"/>
            <person name="Motone F"/>
            <person name="Kageyama Y"/>
            <person name="Nozu R"/>
            <person name="Adachi N"/>
            <person name="Nishimura O"/>
            <person name="Nakagawa R"/>
            <person name="Tanegashima C"/>
            <person name="Kiyatake I"/>
            <person name="Matsumoto R"/>
            <person name="Murakumo K"/>
            <person name="Nishida K"/>
            <person name="Terakita A"/>
            <person name="Kuratani S"/>
            <person name="Sato K"/>
            <person name="Hyodo S Kuraku.S."/>
        </authorList>
    </citation>
    <scope>NUCLEOTIDE SEQUENCE [LARGE SCALE GENOMIC DNA]</scope>
</reference>
<evidence type="ECO:0000313" key="1">
    <source>
        <dbReference type="EMBL" id="GCC38708.1"/>
    </source>
</evidence>
<organism evidence="1 2">
    <name type="scientific">Chiloscyllium punctatum</name>
    <name type="common">Brownbanded bambooshark</name>
    <name type="synonym">Hemiscyllium punctatum</name>
    <dbReference type="NCBI Taxonomy" id="137246"/>
    <lineage>
        <taxon>Eukaryota</taxon>
        <taxon>Metazoa</taxon>
        <taxon>Chordata</taxon>
        <taxon>Craniata</taxon>
        <taxon>Vertebrata</taxon>
        <taxon>Chondrichthyes</taxon>
        <taxon>Elasmobranchii</taxon>
        <taxon>Galeomorphii</taxon>
        <taxon>Galeoidea</taxon>
        <taxon>Orectolobiformes</taxon>
        <taxon>Hemiscylliidae</taxon>
        <taxon>Chiloscyllium</taxon>
    </lineage>
</organism>
<accession>A0A401T7U6</accession>